<keyword evidence="1" id="KW-1133">Transmembrane helix</keyword>
<gene>
    <name evidence="2" type="ORF">N7498_004415</name>
</gene>
<proteinExistence type="predicted"/>
<organism evidence="2 3">
    <name type="scientific">Penicillium cinerascens</name>
    <dbReference type="NCBI Taxonomy" id="70096"/>
    <lineage>
        <taxon>Eukaryota</taxon>
        <taxon>Fungi</taxon>
        <taxon>Dikarya</taxon>
        <taxon>Ascomycota</taxon>
        <taxon>Pezizomycotina</taxon>
        <taxon>Eurotiomycetes</taxon>
        <taxon>Eurotiomycetidae</taxon>
        <taxon>Eurotiales</taxon>
        <taxon>Aspergillaceae</taxon>
        <taxon>Penicillium</taxon>
    </lineage>
</organism>
<dbReference type="Proteomes" id="UP001150904">
    <property type="component" value="Unassembled WGS sequence"/>
</dbReference>
<keyword evidence="3" id="KW-1185">Reference proteome</keyword>
<reference evidence="2" key="1">
    <citation type="submission" date="2022-12" db="EMBL/GenBank/DDBJ databases">
        <authorList>
            <person name="Petersen C."/>
        </authorList>
    </citation>
    <scope>NUCLEOTIDE SEQUENCE</scope>
    <source>
        <strain evidence="2">IBT 15544</strain>
    </source>
</reference>
<sequence length="301" mass="34358">MDPELSRKLVWVIPNRVLNILLSPGGHGKLARPVDFDDEFPDSEGMDFPIYYFVLLLSLFILPALLRYILGHVAPTLLILQVYQEDKTISEKTESKIRQHSSFRNVGDSFRLIYRAQGLYTFMRTMVVGLRVPFLSLRRKPGQNRWQKLAIPAFLYGLSQALMDQLYDFVEMALISPEDTYTKKRAAAEVLAVMIMLAFRLVALLPTYITLVLAETTFLSPEIDTIVPSPTKERGLKIGELVGEKKPPAGLEAFTNALRPFGTTKYLYLIELHLKKCFAQIILEFSLIYSILVSLHMDLWI</sequence>
<comment type="caution">
    <text evidence="2">The sequence shown here is derived from an EMBL/GenBank/DDBJ whole genome shotgun (WGS) entry which is preliminary data.</text>
</comment>
<evidence type="ECO:0000313" key="3">
    <source>
        <dbReference type="Proteomes" id="UP001150904"/>
    </source>
</evidence>
<accession>A0A9W9N4T6</accession>
<dbReference type="OrthoDB" id="2896006at2759"/>
<name>A0A9W9N4T6_9EURO</name>
<keyword evidence="1" id="KW-0472">Membrane</keyword>
<evidence type="ECO:0000256" key="1">
    <source>
        <dbReference type="SAM" id="Phobius"/>
    </source>
</evidence>
<dbReference type="EMBL" id="JAPQKR010000008">
    <property type="protein sequence ID" value="KAJ5212769.1"/>
    <property type="molecule type" value="Genomic_DNA"/>
</dbReference>
<keyword evidence="1" id="KW-0812">Transmembrane</keyword>
<feature type="transmembrane region" description="Helical" evidence="1">
    <location>
        <begin position="190"/>
        <end position="214"/>
    </location>
</feature>
<dbReference type="GeneID" id="83178778"/>
<protein>
    <submittedName>
        <fullName evidence="2">Uncharacterized protein</fullName>
    </submittedName>
</protein>
<dbReference type="RefSeq" id="XP_058310939.1">
    <property type="nucleotide sequence ID" value="XM_058451477.1"/>
</dbReference>
<reference evidence="2" key="2">
    <citation type="journal article" date="2023" name="IMA Fungus">
        <title>Comparative genomic study of the Penicillium genus elucidates a diverse pangenome and 15 lateral gene transfer events.</title>
        <authorList>
            <person name="Petersen C."/>
            <person name="Sorensen T."/>
            <person name="Nielsen M.R."/>
            <person name="Sondergaard T.E."/>
            <person name="Sorensen J.L."/>
            <person name="Fitzpatrick D.A."/>
            <person name="Frisvad J.C."/>
            <person name="Nielsen K.L."/>
        </authorList>
    </citation>
    <scope>NUCLEOTIDE SEQUENCE</scope>
    <source>
        <strain evidence="2">IBT 15544</strain>
    </source>
</reference>
<dbReference type="AlphaFoldDB" id="A0A9W9N4T6"/>
<evidence type="ECO:0000313" key="2">
    <source>
        <dbReference type="EMBL" id="KAJ5212769.1"/>
    </source>
</evidence>
<feature type="transmembrane region" description="Helical" evidence="1">
    <location>
        <begin position="50"/>
        <end position="70"/>
    </location>
</feature>